<comment type="caution">
    <text evidence="3">The sequence shown here is derived from an EMBL/GenBank/DDBJ whole genome shotgun (WGS) entry which is preliminary data.</text>
</comment>
<evidence type="ECO:0000259" key="1">
    <source>
        <dbReference type="Pfam" id="PF18367"/>
    </source>
</evidence>
<dbReference type="Pfam" id="PF18367">
    <property type="entry name" value="Rv2175c_C"/>
    <property type="match status" value="1"/>
</dbReference>
<dbReference type="InterPro" id="IPR048576">
    <property type="entry name" value="Rv2175c_wHTH"/>
</dbReference>
<dbReference type="InterPro" id="IPR041098">
    <property type="entry name" value="Rv2175c_C"/>
</dbReference>
<evidence type="ECO:0000313" key="3">
    <source>
        <dbReference type="EMBL" id="MCH6168803.1"/>
    </source>
</evidence>
<name>A0ABS9TK72_9PSEU</name>
<dbReference type="GO" id="GO:0003677">
    <property type="term" value="F:DNA binding"/>
    <property type="evidence" value="ECO:0007669"/>
    <property type="project" value="UniProtKB-KW"/>
</dbReference>
<dbReference type="Pfam" id="PF21531">
    <property type="entry name" value="Rv2175c_wHTH"/>
    <property type="match status" value="1"/>
</dbReference>
<keyword evidence="3" id="KW-0238">DNA-binding</keyword>
<dbReference type="EMBL" id="JAKXMK010000022">
    <property type="protein sequence ID" value="MCH6168803.1"/>
    <property type="molecule type" value="Genomic_DNA"/>
</dbReference>
<protein>
    <submittedName>
        <fullName evidence="3">Rv2175c family DNA-binding protein</fullName>
    </submittedName>
</protein>
<dbReference type="Proteomes" id="UP001299970">
    <property type="component" value="Unassembled WGS sequence"/>
</dbReference>
<sequence length="118" mass="12973">MNDVSVLSEVVATLPVAEVAQRLNQPVSRVHQLVRDGQLLSFRRDGEVVVPADFLDEDDAVVKGLSGTITVLRDGGYSDSDILRWLFTEDDSLPGTPVASLRAGRHREVKRRAQAMAF</sequence>
<gene>
    <name evidence="3" type="ORF">MMF94_24180</name>
</gene>
<keyword evidence="4" id="KW-1185">Reference proteome</keyword>
<organism evidence="3 4">
    <name type="scientific">Pseudonocardia alaniniphila</name>
    <dbReference type="NCBI Taxonomy" id="75291"/>
    <lineage>
        <taxon>Bacteria</taxon>
        <taxon>Bacillati</taxon>
        <taxon>Actinomycetota</taxon>
        <taxon>Actinomycetes</taxon>
        <taxon>Pseudonocardiales</taxon>
        <taxon>Pseudonocardiaceae</taxon>
        <taxon>Pseudonocardia</taxon>
    </lineage>
</organism>
<accession>A0ABS9TK72</accession>
<reference evidence="3 4" key="1">
    <citation type="submission" date="2022-03" db="EMBL/GenBank/DDBJ databases">
        <title>Pseudonocardia alaer sp. nov., a novel actinomycete isolated from reed forest soil.</title>
        <authorList>
            <person name="Wang L."/>
        </authorList>
    </citation>
    <scope>NUCLEOTIDE SEQUENCE [LARGE SCALE GENOMIC DNA]</scope>
    <source>
        <strain evidence="3 4">Y-16303</strain>
    </source>
</reference>
<proteinExistence type="predicted"/>
<evidence type="ECO:0000259" key="2">
    <source>
        <dbReference type="Pfam" id="PF21531"/>
    </source>
</evidence>
<evidence type="ECO:0000313" key="4">
    <source>
        <dbReference type="Proteomes" id="UP001299970"/>
    </source>
</evidence>
<feature type="domain" description="Rv2175c C-terminal" evidence="1">
    <location>
        <begin position="62"/>
        <end position="117"/>
    </location>
</feature>
<feature type="domain" description="DNA-binding protein Rv2175c wHTH" evidence="2">
    <location>
        <begin position="6"/>
        <end position="55"/>
    </location>
</feature>
<dbReference type="RefSeq" id="WP_241039450.1">
    <property type="nucleotide sequence ID" value="NZ_BAAAJF010000011.1"/>
</dbReference>